<protein>
    <submittedName>
        <fullName evidence="1">Uncharacterized protein</fullName>
    </submittedName>
</protein>
<dbReference type="Proteomes" id="UP001177003">
    <property type="component" value="Chromosome 5"/>
</dbReference>
<dbReference type="EMBL" id="OX465081">
    <property type="protein sequence ID" value="CAI9286647.1"/>
    <property type="molecule type" value="Genomic_DNA"/>
</dbReference>
<evidence type="ECO:0000313" key="1">
    <source>
        <dbReference type="EMBL" id="CAI9286647.1"/>
    </source>
</evidence>
<proteinExistence type="predicted"/>
<gene>
    <name evidence="1" type="ORF">LSALG_LOCUS26057</name>
</gene>
<reference evidence="1" key="1">
    <citation type="submission" date="2023-04" db="EMBL/GenBank/DDBJ databases">
        <authorList>
            <person name="Vijverberg K."/>
            <person name="Xiong W."/>
            <person name="Schranz E."/>
        </authorList>
    </citation>
    <scope>NUCLEOTIDE SEQUENCE</scope>
</reference>
<keyword evidence="2" id="KW-1185">Reference proteome</keyword>
<dbReference type="AlphaFoldDB" id="A0AA36E8Z5"/>
<evidence type="ECO:0000313" key="2">
    <source>
        <dbReference type="Proteomes" id="UP001177003"/>
    </source>
</evidence>
<organism evidence="1 2">
    <name type="scientific">Lactuca saligna</name>
    <name type="common">Willowleaf lettuce</name>
    <dbReference type="NCBI Taxonomy" id="75948"/>
    <lineage>
        <taxon>Eukaryota</taxon>
        <taxon>Viridiplantae</taxon>
        <taxon>Streptophyta</taxon>
        <taxon>Embryophyta</taxon>
        <taxon>Tracheophyta</taxon>
        <taxon>Spermatophyta</taxon>
        <taxon>Magnoliopsida</taxon>
        <taxon>eudicotyledons</taxon>
        <taxon>Gunneridae</taxon>
        <taxon>Pentapetalae</taxon>
        <taxon>asterids</taxon>
        <taxon>campanulids</taxon>
        <taxon>Asterales</taxon>
        <taxon>Asteraceae</taxon>
        <taxon>Cichorioideae</taxon>
        <taxon>Cichorieae</taxon>
        <taxon>Lactucinae</taxon>
        <taxon>Lactuca</taxon>
    </lineage>
</organism>
<sequence>MMETLGCVKECNLLYYHFKRPFLDLDFGLFALASDSDINHLGTYVGKHKLVEVYVEQGKTMLHTYTMSSAPIKVGIEEIVDQPSCSRRLFLEWKETEIGDCIGSIKLDVMPTKEIESDQIDAQCETQCIFDEFHEILNEEPVGITHESDNRDDVGDSDNSGFIVDLDNLLDEPGIDMNEFFLHIDEDIEWLGDLRGSNVKET</sequence>
<accession>A0AA36E8Z5</accession>
<name>A0AA36E8Z5_LACSI</name>